<protein>
    <recommendedName>
        <fullName evidence="2">Large polyvalent protein associated domain-containing protein</fullName>
    </recommendedName>
</protein>
<accession>A0A0F9H1S9</accession>
<reference evidence="1" key="1">
    <citation type="journal article" date="2015" name="Nature">
        <title>Complex archaea that bridge the gap between prokaryotes and eukaryotes.</title>
        <authorList>
            <person name="Spang A."/>
            <person name="Saw J.H."/>
            <person name="Jorgensen S.L."/>
            <person name="Zaremba-Niedzwiedzka K."/>
            <person name="Martijn J."/>
            <person name="Lind A.E."/>
            <person name="van Eijk R."/>
            <person name="Schleper C."/>
            <person name="Guy L."/>
            <person name="Ettema T.J."/>
        </authorList>
    </citation>
    <scope>NUCLEOTIDE SEQUENCE</scope>
</reference>
<name>A0A0F9H1S9_9ZZZZ</name>
<gene>
    <name evidence="1" type="ORF">LCGC14_1758610</name>
</gene>
<feature type="non-terminal residue" evidence="1">
    <location>
        <position position="1"/>
    </location>
</feature>
<dbReference type="EMBL" id="LAZR01016328">
    <property type="protein sequence ID" value="KKM04994.1"/>
    <property type="molecule type" value="Genomic_DNA"/>
</dbReference>
<organism evidence="1">
    <name type="scientific">marine sediment metagenome</name>
    <dbReference type="NCBI Taxonomy" id="412755"/>
    <lineage>
        <taxon>unclassified sequences</taxon>
        <taxon>metagenomes</taxon>
        <taxon>ecological metagenomes</taxon>
    </lineage>
</organism>
<dbReference type="AlphaFoldDB" id="A0A0F9H1S9"/>
<evidence type="ECO:0000313" key="1">
    <source>
        <dbReference type="EMBL" id="KKM04994.1"/>
    </source>
</evidence>
<comment type="caution">
    <text evidence="1">The sequence shown here is derived from an EMBL/GenBank/DDBJ whole genome shotgun (WGS) entry which is preliminary data.</text>
</comment>
<proteinExistence type="predicted"/>
<evidence type="ECO:0008006" key="2">
    <source>
        <dbReference type="Google" id="ProtNLM"/>
    </source>
</evidence>
<sequence>DKRLPRKSQERVGVHADYMQEGGAEIMQHMMEVAKKKGKDWRKLEQPDLTPLEMEYYNWGQKVFRDFHPRLQQIRTLAGQEPLGKVRNYSTWIRNFAELESLGIDILKASAQEIEFHLNSLPLSVAKHRATGLIKAGVELNYGRLLRNYSRQATKNIHSSPAIIKTRTFLEPFKAQGWDAFKEVPKFATWLEQWTDRISGQGRAIPRGKAGKAIKIMNKLNRNIAIAILSYNIRSAIIQPSAFKNSYVYLGRKYLVEGFKQNLNAEKRVFADANSQHLIVRKAGMGQDVTMAMIREAQLSGKVGQVQQAIGQAGMFPLQWLDYQTARATWLGAYEMAIKKYGYNKKRAKIWADDVVVKTQASAQIGDISPIQGTAMGRYLTLFQTFVINDYDLLTHDVFGFKNPYMNMAQRQRAIGRYVLSTAVTNAVYEGILKIRSPYPTPIWSIKRGIEEGDTPLKMAFGVVKEAAEVFPLIGGMARWSTAYRLAWPAFIQKGLVDPVQMLNRLSAKPSFTRDQLEWVATMFGLPGTSQAAKFLRRIKRGETIPEALLGVRGKVEKKSKASW</sequence>